<evidence type="ECO:0000313" key="1">
    <source>
        <dbReference type="EMBL" id="MBK9296823.1"/>
    </source>
</evidence>
<dbReference type="EMBL" id="JADJZA010000006">
    <property type="protein sequence ID" value="MBK9296823.1"/>
    <property type="molecule type" value="Genomic_DNA"/>
</dbReference>
<organism evidence="1 2">
    <name type="scientific">Candidatus Neomicrothrix subdominans</name>
    <dbReference type="NCBI Taxonomy" id="2954438"/>
    <lineage>
        <taxon>Bacteria</taxon>
        <taxon>Bacillati</taxon>
        <taxon>Actinomycetota</taxon>
        <taxon>Acidimicrobiia</taxon>
        <taxon>Acidimicrobiales</taxon>
        <taxon>Microthrixaceae</taxon>
        <taxon>Candidatus Neomicrothrix</taxon>
    </lineage>
</organism>
<gene>
    <name evidence="1" type="ORF">IPN02_08290</name>
</gene>
<sequence length="53" mass="5528">MITPGAAGVGAPLMHGGPQKDPVELLSQLVAMKDLGLLTEAEFAEQRARILGE</sequence>
<protein>
    <submittedName>
        <fullName evidence="1">SHOCT domain-containing protein</fullName>
    </submittedName>
</protein>
<reference evidence="1 2" key="1">
    <citation type="submission" date="2020-10" db="EMBL/GenBank/DDBJ databases">
        <title>Connecting structure to function with the recovery of over 1000 high-quality activated sludge metagenome-assembled genomes encoding full-length rRNA genes using long-read sequencing.</title>
        <authorList>
            <person name="Singleton C.M."/>
            <person name="Petriglieri F."/>
            <person name="Kristensen J.M."/>
            <person name="Kirkegaard R.H."/>
            <person name="Michaelsen T.Y."/>
            <person name="Andersen M.H."/>
            <person name="Karst S.M."/>
            <person name="Dueholm M.S."/>
            <person name="Nielsen P.H."/>
            <person name="Albertsen M."/>
        </authorList>
    </citation>
    <scope>NUCLEOTIDE SEQUENCE [LARGE SCALE GENOMIC DNA]</scope>
    <source>
        <strain evidence="1">Lyne_18-Q3-R50-59_MAXAC.006</strain>
    </source>
</reference>
<name>A0A936NAU0_9ACTN</name>
<evidence type="ECO:0000313" key="2">
    <source>
        <dbReference type="Proteomes" id="UP000727993"/>
    </source>
</evidence>
<accession>A0A936NAU0</accession>
<dbReference type="AlphaFoldDB" id="A0A936NAU0"/>
<comment type="caution">
    <text evidence="1">The sequence shown here is derived from an EMBL/GenBank/DDBJ whole genome shotgun (WGS) entry which is preliminary data.</text>
</comment>
<dbReference type="Proteomes" id="UP000727993">
    <property type="component" value="Unassembled WGS sequence"/>
</dbReference>
<proteinExistence type="predicted"/>